<feature type="transmembrane region" description="Helical" evidence="4">
    <location>
        <begin position="35"/>
        <end position="59"/>
    </location>
</feature>
<dbReference type="GO" id="GO:0016020">
    <property type="term" value="C:membrane"/>
    <property type="evidence" value="ECO:0007669"/>
    <property type="project" value="UniProtKB-SubCell"/>
</dbReference>
<name>A0A0R3PGK8_ANGCS</name>
<dbReference type="AlphaFoldDB" id="A0A0R3PGK8"/>
<keyword evidence="4" id="KW-0406">Ion transport</keyword>
<reference evidence="5 6" key="2">
    <citation type="submission" date="2018-11" db="EMBL/GenBank/DDBJ databases">
        <authorList>
            <consortium name="Pathogen Informatics"/>
        </authorList>
    </citation>
    <scope>NUCLEOTIDE SEQUENCE [LARGE SCALE GENOMIC DNA]</scope>
    <source>
        <strain evidence="5 6">Costa Rica</strain>
    </source>
</reference>
<dbReference type="PANTHER" id="PTHR12483">
    <property type="entry name" value="SOLUTE CARRIER FAMILY 31 COPPER TRANSPORTERS"/>
    <property type="match status" value="1"/>
</dbReference>
<keyword evidence="2 4" id="KW-1133">Transmembrane helix</keyword>
<keyword evidence="4" id="KW-0187">Copper transport</keyword>
<comment type="subcellular location">
    <subcellularLocation>
        <location evidence="4">Membrane</location>
        <topology evidence="4">Multi-pass membrane protein</topology>
    </subcellularLocation>
</comment>
<keyword evidence="4" id="KW-0186">Copper</keyword>
<sequence length="134" mass="15825">MLLENMQHGGQMMWMWFHTHINDTLLFKNWWIRDVGSTILCFVVISQAFQICILSSFYLKRILAFHRTKEETWCSHLLNSSHYKHVLLHVFHAVVAYTLMLVFMTFSVWLCISLCLGLATGHFLFGNRRFTVVP</sequence>
<proteinExistence type="inferred from homology"/>
<dbReference type="WBParaSite" id="ACOC_0000342601-mRNA-1">
    <property type="protein sequence ID" value="ACOC_0000342601-mRNA-1"/>
    <property type="gene ID" value="ACOC_0000342601"/>
</dbReference>
<evidence type="ECO:0000256" key="3">
    <source>
        <dbReference type="ARBA" id="ARBA00023136"/>
    </source>
</evidence>
<dbReference type="STRING" id="334426.A0A0R3PGK8"/>
<evidence type="ECO:0000256" key="4">
    <source>
        <dbReference type="RuleBase" id="RU367022"/>
    </source>
</evidence>
<evidence type="ECO:0000313" key="7">
    <source>
        <dbReference type="WBParaSite" id="ACOC_0000342601-mRNA-1"/>
    </source>
</evidence>
<keyword evidence="3 4" id="KW-0472">Membrane</keyword>
<reference evidence="7" key="1">
    <citation type="submission" date="2017-02" db="UniProtKB">
        <authorList>
            <consortium name="WormBaseParasite"/>
        </authorList>
    </citation>
    <scope>IDENTIFICATION</scope>
</reference>
<dbReference type="EMBL" id="UYYA01001033">
    <property type="protein sequence ID" value="VDM55012.1"/>
    <property type="molecule type" value="Genomic_DNA"/>
</dbReference>
<dbReference type="GO" id="GO:0005375">
    <property type="term" value="F:copper ion transmembrane transporter activity"/>
    <property type="evidence" value="ECO:0007669"/>
    <property type="project" value="UniProtKB-UniRule"/>
</dbReference>
<dbReference type="PANTHER" id="PTHR12483:SF115">
    <property type="entry name" value="COPPER TRANSPORT PROTEIN"/>
    <property type="match status" value="1"/>
</dbReference>
<keyword evidence="1 4" id="KW-0812">Transmembrane</keyword>
<evidence type="ECO:0000256" key="2">
    <source>
        <dbReference type="ARBA" id="ARBA00022989"/>
    </source>
</evidence>
<accession>A0A0R3PGK8</accession>
<dbReference type="Proteomes" id="UP000267027">
    <property type="component" value="Unassembled WGS sequence"/>
</dbReference>
<keyword evidence="6" id="KW-1185">Reference proteome</keyword>
<dbReference type="InterPro" id="IPR007274">
    <property type="entry name" value="Cop_transporter"/>
</dbReference>
<organism evidence="7">
    <name type="scientific">Angiostrongylus costaricensis</name>
    <name type="common">Nematode worm</name>
    <dbReference type="NCBI Taxonomy" id="334426"/>
    <lineage>
        <taxon>Eukaryota</taxon>
        <taxon>Metazoa</taxon>
        <taxon>Ecdysozoa</taxon>
        <taxon>Nematoda</taxon>
        <taxon>Chromadorea</taxon>
        <taxon>Rhabditida</taxon>
        <taxon>Rhabditina</taxon>
        <taxon>Rhabditomorpha</taxon>
        <taxon>Strongyloidea</taxon>
        <taxon>Metastrongylidae</taxon>
        <taxon>Angiostrongylus</taxon>
    </lineage>
</organism>
<dbReference type="OrthoDB" id="161814at2759"/>
<keyword evidence="4" id="KW-0813">Transport</keyword>
<protein>
    <recommendedName>
        <fullName evidence="4">Copper transport protein</fullName>
    </recommendedName>
</protein>
<evidence type="ECO:0000313" key="6">
    <source>
        <dbReference type="Proteomes" id="UP000267027"/>
    </source>
</evidence>
<comment type="similarity">
    <text evidence="4">Belongs to the copper transporter (Ctr) (TC 1.A.56) family. SLC31A subfamily.</text>
</comment>
<dbReference type="OMA" id="WMWFHTH"/>
<evidence type="ECO:0000313" key="5">
    <source>
        <dbReference type="EMBL" id="VDM55012.1"/>
    </source>
</evidence>
<feature type="transmembrane region" description="Helical" evidence="4">
    <location>
        <begin position="86"/>
        <end position="119"/>
    </location>
</feature>
<gene>
    <name evidence="5" type="ORF">ACOC_LOCUS3427</name>
</gene>
<evidence type="ECO:0000256" key="1">
    <source>
        <dbReference type="ARBA" id="ARBA00022692"/>
    </source>
</evidence>
<dbReference type="Pfam" id="PF04145">
    <property type="entry name" value="Ctr"/>
    <property type="match status" value="1"/>
</dbReference>